<keyword evidence="1" id="KW-0472">Membrane</keyword>
<evidence type="ECO:0000313" key="2">
    <source>
        <dbReference type="EMBL" id="RDS84720.1"/>
    </source>
</evidence>
<feature type="transmembrane region" description="Helical" evidence="1">
    <location>
        <begin position="109"/>
        <end position="127"/>
    </location>
</feature>
<dbReference type="EMBL" id="QRBE01000001">
    <property type="protein sequence ID" value="RDS84720.1"/>
    <property type="molecule type" value="Genomic_DNA"/>
</dbReference>
<keyword evidence="1" id="KW-1133">Transmembrane helix</keyword>
<feature type="transmembrane region" description="Helical" evidence="1">
    <location>
        <begin position="77"/>
        <end position="97"/>
    </location>
</feature>
<sequence>MNHEPHDDAKEREWALQEQAFKAERLVLGAADNTKLERYRTVMRALRQPMDDELAPDFAHNVAASVMQCDDMKLELYASWALLAVLAMMLLGVLVRYSAVWMRLASNPWLVALAACVALSGLLGKLWPEHAASRG</sequence>
<evidence type="ECO:0000313" key="3">
    <source>
        <dbReference type="Proteomes" id="UP000254258"/>
    </source>
</evidence>
<gene>
    <name evidence="2" type="ORF">DWU98_01795</name>
</gene>
<name>A0A370X8X9_9GAMM</name>
<protein>
    <submittedName>
        <fullName evidence="2">Uncharacterized protein</fullName>
    </submittedName>
</protein>
<dbReference type="OrthoDB" id="5959591at2"/>
<keyword evidence="1" id="KW-0812">Transmembrane</keyword>
<accession>A0A370X8X9</accession>
<dbReference type="Proteomes" id="UP000254258">
    <property type="component" value="Unassembled WGS sequence"/>
</dbReference>
<comment type="caution">
    <text evidence="2">The sequence shown here is derived from an EMBL/GenBank/DDBJ whole genome shotgun (WGS) entry which is preliminary data.</text>
</comment>
<keyword evidence="3" id="KW-1185">Reference proteome</keyword>
<dbReference type="AlphaFoldDB" id="A0A370X8X9"/>
<dbReference type="RefSeq" id="WP_115493747.1">
    <property type="nucleotide sequence ID" value="NZ_QRBE01000001.1"/>
</dbReference>
<proteinExistence type="predicted"/>
<organism evidence="2 3">
    <name type="scientific">Dyella monticola</name>
    <dbReference type="NCBI Taxonomy" id="1927958"/>
    <lineage>
        <taxon>Bacteria</taxon>
        <taxon>Pseudomonadati</taxon>
        <taxon>Pseudomonadota</taxon>
        <taxon>Gammaproteobacteria</taxon>
        <taxon>Lysobacterales</taxon>
        <taxon>Rhodanobacteraceae</taxon>
        <taxon>Dyella</taxon>
    </lineage>
</organism>
<evidence type="ECO:0000256" key="1">
    <source>
        <dbReference type="SAM" id="Phobius"/>
    </source>
</evidence>
<reference evidence="2 3" key="1">
    <citation type="submission" date="2018-07" db="EMBL/GenBank/DDBJ databases">
        <title>Dyella monticola sp. nov. and Dyella psychrodurans sp. nov. isolated from monsoon evergreen broad-leaved forest soil of Dinghu Mountain, China.</title>
        <authorList>
            <person name="Gao Z."/>
            <person name="Qiu L."/>
        </authorList>
    </citation>
    <scope>NUCLEOTIDE SEQUENCE [LARGE SCALE GENOMIC DNA]</scope>
    <source>
        <strain evidence="2 3">4G-K06</strain>
    </source>
</reference>